<keyword evidence="1" id="KW-0808">Transferase</keyword>
<keyword evidence="2" id="KW-0548">Nucleotidyltransferase</keyword>
<gene>
    <name evidence="4" type="ORF">COV49_00930</name>
</gene>
<evidence type="ECO:0000256" key="2">
    <source>
        <dbReference type="ARBA" id="ARBA00022695"/>
    </source>
</evidence>
<accession>A0A2M6KA15</accession>
<dbReference type="EMBL" id="PCWW01000016">
    <property type="protein sequence ID" value="PIR13831.1"/>
    <property type="molecule type" value="Genomic_DNA"/>
</dbReference>
<dbReference type="Proteomes" id="UP000230869">
    <property type="component" value="Unassembled WGS sequence"/>
</dbReference>
<dbReference type="AlphaFoldDB" id="A0A2M6KA15"/>
<dbReference type="InterPro" id="IPR004821">
    <property type="entry name" value="Cyt_trans-like"/>
</dbReference>
<evidence type="ECO:0000259" key="3">
    <source>
        <dbReference type="Pfam" id="PF01467"/>
    </source>
</evidence>
<evidence type="ECO:0000256" key="1">
    <source>
        <dbReference type="ARBA" id="ARBA00022679"/>
    </source>
</evidence>
<comment type="caution">
    <text evidence="4">The sequence shown here is derived from an EMBL/GenBank/DDBJ whole genome shotgun (WGS) entry which is preliminary data.</text>
</comment>
<feature type="domain" description="Cytidyltransferase-like" evidence="3">
    <location>
        <begin position="6"/>
        <end position="104"/>
    </location>
</feature>
<dbReference type="InterPro" id="IPR050385">
    <property type="entry name" value="Archaeal_FAD_synthase"/>
</dbReference>
<dbReference type="PANTHER" id="PTHR43793">
    <property type="entry name" value="FAD SYNTHASE"/>
    <property type="match status" value="1"/>
</dbReference>
<dbReference type="Pfam" id="PF01467">
    <property type="entry name" value="CTP_transf_like"/>
    <property type="match status" value="1"/>
</dbReference>
<evidence type="ECO:0000313" key="4">
    <source>
        <dbReference type="EMBL" id="PIR13831.1"/>
    </source>
</evidence>
<dbReference type="PANTHER" id="PTHR43793:SF1">
    <property type="entry name" value="FAD SYNTHASE"/>
    <property type="match status" value="1"/>
</dbReference>
<proteinExistence type="predicted"/>
<protein>
    <submittedName>
        <fullName evidence="4">FAD synthase</fullName>
    </submittedName>
</protein>
<dbReference type="SUPFAM" id="SSF52374">
    <property type="entry name" value="Nucleotidylyl transferase"/>
    <property type="match status" value="1"/>
</dbReference>
<dbReference type="Gene3D" id="3.40.50.620">
    <property type="entry name" value="HUPs"/>
    <property type="match status" value="1"/>
</dbReference>
<organism evidence="4 5">
    <name type="scientific">Candidatus Falkowbacteria bacterium CG11_big_fil_rev_8_21_14_0_20_39_10</name>
    <dbReference type="NCBI Taxonomy" id="1974570"/>
    <lineage>
        <taxon>Bacteria</taxon>
        <taxon>Candidatus Falkowiibacteriota</taxon>
    </lineage>
</organism>
<dbReference type="InterPro" id="IPR014729">
    <property type="entry name" value="Rossmann-like_a/b/a_fold"/>
</dbReference>
<sequence length="130" mass="15166">MKTVMCFGTFDKLHPGHLSYLKQARKYGDCLLVVVGRDKNVFRIKGKLPKENEKTRLKNVQKVKFVDKAILGQLRDKFKVVKKHQPDVICLGYDQKVDTEKLKDFFSGRIVRLKPYKEEIYKSTLMSISD</sequence>
<evidence type="ECO:0000313" key="5">
    <source>
        <dbReference type="Proteomes" id="UP000230869"/>
    </source>
</evidence>
<reference evidence="4 5" key="1">
    <citation type="submission" date="2017-09" db="EMBL/GenBank/DDBJ databases">
        <title>Depth-based differentiation of microbial function through sediment-hosted aquifers and enrichment of novel symbionts in the deep terrestrial subsurface.</title>
        <authorList>
            <person name="Probst A.J."/>
            <person name="Ladd B."/>
            <person name="Jarett J.K."/>
            <person name="Geller-Mcgrath D.E."/>
            <person name="Sieber C.M."/>
            <person name="Emerson J.B."/>
            <person name="Anantharaman K."/>
            <person name="Thomas B.C."/>
            <person name="Malmstrom R."/>
            <person name="Stieglmeier M."/>
            <person name="Klingl A."/>
            <person name="Woyke T."/>
            <person name="Ryan C.M."/>
            <person name="Banfield J.F."/>
        </authorList>
    </citation>
    <scope>NUCLEOTIDE SEQUENCE [LARGE SCALE GENOMIC DNA]</scope>
    <source>
        <strain evidence="4">CG11_big_fil_rev_8_21_14_0_20_39_10</strain>
    </source>
</reference>
<dbReference type="GO" id="GO:0016779">
    <property type="term" value="F:nucleotidyltransferase activity"/>
    <property type="evidence" value="ECO:0007669"/>
    <property type="project" value="UniProtKB-KW"/>
</dbReference>
<dbReference type="NCBIfam" id="TIGR00125">
    <property type="entry name" value="cyt_tran_rel"/>
    <property type="match status" value="1"/>
</dbReference>
<name>A0A2M6KA15_9BACT</name>